<gene>
    <name evidence="1" type="ORF">N780_00185</name>
</gene>
<dbReference type="eggNOG" id="COG2041">
    <property type="taxonomic scope" value="Bacteria"/>
</dbReference>
<dbReference type="RefSeq" id="WP_036780893.1">
    <property type="nucleotide sequence ID" value="NZ_AVBG01000003.1"/>
</dbReference>
<reference evidence="1 2" key="1">
    <citation type="submission" date="2013-08" db="EMBL/GenBank/DDBJ databases">
        <title>Genome of Pontibacillus chungwhensis.</title>
        <authorList>
            <person name="Wang Q."/>
            <person name="Wang G."/>
        </authorList>
    </citation>
    <scope>NUCLEOTIDE SEQUENCE [LARGE SCALE GENOMIC DNA]</scope>
    <source>
        <strain evidence="1 2">BH030062</strain>
    </source>
</reference>
<dbReference type="OrthoDB" id="2404998at2"/>
<sequence length="163" mass="18728">MIIQLTGNVNYSITLDPTVWIFDDRKVSFEEAFTFQTTPEATEEDEIRKASEFWDREVYQQKLDPPVNKSISKYDKKKILEGTYVMPIHHFLKNAEIKDEANKALLVTESGDTTITLDELNQSLFLFSQDGKPLNQEGPVHVYFQDGSNKDQPIKGVKKIVID</sequence>
<evidence type="ECO:0000313" key="2">
    <source>
        <dbReference type="Proteomes" id="UP000030153"/>
    </source>
</evidence>
<dbReference type="AlphaFoldDB" id="A0A0A2UVT5"/>
<protein>
    <recommendedName>
        <fullName evidence="3">Peptidyl-prolyl cis-trans isomerase</fullName>
    </recommendedName>
</protein>
<dbReference type="EMBL" id="AVBG01000003">
    <property type="protein sequence ID" value="KGP92054.1"/>
    <property type="molecule type" value="Genomic_DNA"/>
</dbReference>
<accession>A0A0A2UVT5</accession>
<dbReference type="STRING" id="1385513.N780_00185"/>
<proteinExistence type="predicted"/>
<dbReference type="Proteomes" id="UP000030153">
    <property type="component" value="Unassembled WGS sequence"/>
</dbReference>
<keyword evidence="2" id="KW-1185">Reference proteome</keyword>
<evidence type="ECO:0008006" key="3">
    <source>
        <dbReference type="Google" id="ProtNLM"/>
    </source>
</evidence>
<organism evidence="1 2">
    <name type="scientific">Pontibacillus chungwhensis BH030062</name>
    <dbReference type="NCBI Taxonomy" id="1385513"/>
    <lineage>
        <taxon>Bacteria</taxon>
        <taxon>Bacillati</taxon>
        <taxon>Bacillota</taxon>
        <taxon>Bacilli</taxon>
        <taxon>Bacillales</taxon>
        <taxon>Bacillaceae</taxon>
        <taxon>Pontibacillus</taxon>
    </lineage>
</organism>
<evidence type="ECO:0000313" key="1">
    <source>
        <dbReference type="EMBL" id="KGP92054.1"/>
    </source>
</evidence>
<comment type="caution">
    <text evidence="1">The sequence shown here is derived from an EMBL/GenBank/DDBJ whole genome shotgun (WGS) entry which is preliminary data.</text>
</comment>
<name>A0A0A2UVT5_9BACI</name>